<feature type="transmembrane region" description="Helical" evidence="9">
    <location>
        <begin position="61"/>
        <end position="82"/>
    </location>
</feature>
<dbReference type="EMBL" id="RKHL01000001">
    <property type="protein sequence ID" value="ROR82953.1"/>
    <property type="molecule type" value="Genomic_DNA"/>
</dbReference>
<dbReference type="PANTHER" id="PTHR21716">
    <property type="entry name" value="TRANSMEMBRANE PROTEIN"/>
    <property type="match status" value="1"/>
</dbReference>
<sequence>MKTPKLRLPGFSSTPEEREARRAKHQEAKQERAAKAAASSPPSAAVVAALQPSAPSVRINAFRIGLVGGIGVLVALVIGSIVTQLSTTLIYVGVALFIALGLDPLVSWLEQKLPRGLAIAVVFLAVIGAFVGIIFAIVPLLVTQISNFVSDYPRISQQFLNSDFVAWVQNTIGNTLDIDSALNDAFSFLKDPNNLLNIGGGIVAVGAGVASGITGSIIVLILTLYFLASLRSMKAVTYRFLPAYRREGFAQVLEEITQAVGRYVVGQVGLALVNGVLSFIFLSIIGAPFPPLLALLAFIGSMIPLVGTLSASIVNSALCLFVSPVTALIAIIYYLIYMQLEAYVLSPRIMNKAVAVPGALVVIAAFGGGALGGILGALVAIPVAASIIIIVQKVVFPSQDSKVVPENKLGDAETAAVGTSAAAK</sequence>
<evidence type="ECO:0000256" key="9">
    <source>
        <dbReference type="SAM" id="Phobius"/>
    </source>
</evidence>
<comment type="caution">
    <text evidence="10">The sequence shown here is derived from an EMBL/GenBank/DDBJ whole genome shotgun (WGS) entry which is preliminary data.</text>
</comment>
<dbReference type="GO" id="GO:0005886">
    <property type="term" value="C:plasma membrane"/>
    <property type="evidence" value="ECO:0007669"/>
    <property type="project" value="UniProtKB-SubCell"/>
</dbReference>
<evidence type="ECO:0000256" key="6">
    <source>
        <dbReference type="ARBA" id="ARBA00022989"/>
    </source>
</evidence>
<feature type="region of interest" description="Disordered" evidence="8">
    <location>
        <begin position="1"/>
        <end position="39"/>
    </location>
</feature>
<reference evidence="10 11" key="1">
    <citation type="submission" date="2018-11" db="EMBL/GenBank/DDBJ databases">
        <title>Sequencing the genomes of 1000 actinobacteria strains.</title>
        <authorList>
            <person name="Klenk H.-P."/>
        </authorList>
    </citation>
    <scope>NUCLEOTIDE SEQUENCE [LARGE SCALE GENOMIC DNA]</scope>
    <source>
        <strain evidence="10 11">DSM 14012</strain>
    </source>
</reference>
<comment type="subcellular location">
    <subcellularLocation>
        <location evidence="1">Cell membrane</location>
        <topology evidence="1">Multi-pass membrane protein</topology>
    </subcellularLocation>
</comment>
<evidence type="ECO:0000256" key="1">
    <source>
        <dbReference type="ARBA" id="ARBA00004651"/>
    </source>
</evidence>
<feature type="transmembrane region" description="Helical" evidence="9">
    <location>
        <begin position="263"/>
        <end position="286"/>
    </location>
</feature>
<keyword evidence="7 9" id="KW-0472">Membrane</keyword>
<accession>A0A3N2C606</accession>
<evidence type="ECO:0000256" key="5">
    <source>
        <dbReference type="ARBA" id="ARBA00022692"/>
    </source>
</evidence>
<evidence type="ECO:0000256" key="3">
    <source>
        <dbReference type="ARBA" id="ARBA00022448"/>
    </source>
</evidence>
<dbReference type="InterPro" id="IPR002549">
    <property type="entry name" value="AI-2E-like"/>
</dbReference>
<proteinExistence type="inferred from homology"/>
<evidence type="ECO:0000256" key="4">
    <source>
        <dbReference type="ARBA" id="ARBA00022475"/>
    </source>
</evidence>
<keyword evidence="11" id="KW-1185">Reference proteome</keyword>
<dbReference type="Pfam" id="PF01594">
    <property type="entry name" value="AI-2E_transport"/>
    <property type="match status" value="1"/>
</dbReference>
<feature type="compositionally biased region" description="Basic and acidic residues" evidence="8">
    <location>
        <begin position="15"/>
        <end position="34"/>
    </location>
</feature>
<evidence type="ECO:0000256" key="2">
    <source>
        <dbReference type="ARBA" id="ARBA00009773"/>
    </source>
</evidence>
<feature type="transmembrane region" description="Helical" evidence="9">
    <location>
        <begin position="88"/>
        <end position="109"/>
    </location>
</feature>
<organism evidence="10 11">
    <name type="scientific">Plantibacter flavus</name>
    <dbReference type="NCBI Taxonomy" id="150123"/>
    <lineage>
        <taxon>Bacteria</taxon>
        <taxon>Bacillati</taxon>
        <taxon>Actinomycetota</taxon>
        <taxon>Actinomycetes</taxon>
        <taxon>Micrococcales</taxon>
        <taxon>Microbacteriaceae</taxon>
        <taxon>Plantibacter</taxon>
    </lineage>
</organism>
<comment type="similarity">
    <text evidence="2">Belongs to the autoinducer-2 exporter (AI-2E) (TC 2.A.86) family.</text>
</comment>
<dbReference type="GO" id="GO:0055085">
    <property type="term" value="P:transmembrane transport"/>
    <property type="evidence" value="ECO:0007669"/>
    <property type="project" value="TreeGrafter"/>
</dbReference>
<feature type="transmembrane region" description="Helical" evidence="9">
    <location>
        <begin position="116"/>
        <end position="142"/>
    </location>
</feature>
<evidence type="ECO:0000313" key="11">
    <source>
        <dbReference type="Proteomes" id="UP000266915"/>
    </source>
</evidence>
<evidence type="ECO:0000313" key="10">
    <source>
        <dbReference type="EMBL" id="ROR82953.1"/>
    </source>
</evidence>
<evidence type="ECO:0000256" key="7">
    <source>
        <dbReference type="ARBA" id="ARBA00023136"/>
    </source>
</evidence>
<keyword evidence="6 9" id="KW-1133">Transmembrane helix</keyword>
<gene>
    <name evidence="10" type="ORF">EDD42_3055</name>
</gene>
<evidence type="ECO:0000256" key="8">
    <source>
        <dbReference type="SAM" id="MobiDB-lite"/>
    </source>
</evidence>
<feature type="transmembrane region" description="Helical" evidence="9">
    <location>
        <begin position="358"/>
        <end position="391"/>
    </location>
</feature>
<dbReference type="PANTHER" id="PTHR21716:SF53">
    <property type="entry name" value="PERMEASE PERM-RELATED"/>
    <property type="match status" value="1"/>
</dbReference>
<keyword evidence="4" id="KW-1003">Cell membrane</keyword>
<dbReference type="AlphaFoldDB" id="A0A3N2C606"/>
<feature type="transmembrane region" description="Helical" evidence="9">
    <location>
        <begin position="318"/>
        <end position="338"/>
    </location>
</feature>
<feature type="transmembrane region" description="Helical" evidence="9">
    <location>
        <begin position="292"/>
        <end position="311"/>
    </location>
</feature>
<keyword evidence="3" id="KW-0813">Transport</keyword>
<feature type="transmembrane region" description="Helical" evidence="9">
    <location>
        <begin position="198"/>
        <end position="227"/>
    </location>
</feature>
<protein>
    <submittedName>
        <fullName evidence="10">Putative PurR-regulated permease PerM</fullName>
    </submittedName>
</protein>
<name>A0A3N2C606_9MICO</name>
<dbReference type="Proteomes" id="UP000266915">
    <property type="component" value="Unassembled WGS sequence"/>
</dbReference>
<dbReference type="RefSeq" id="WP_085513986.1">
    <property type="nucleotide sequence ID" value="NZ_FXAP01000006.1"/>
</dbReference>
<keyword evidence="5 9" id="KW-0812">Transmembrane</keyword>